<feature type="region of interest" description="Disordered" evidence="1">
    <location>
        <begin position="381"/>
        <end position="460"/>
    </location>
</feature>
<keyword evidence="3" id="KW-1185">Reference proteome</keyword>
<accession>A0A327ZAA3</accession>
<protein>
    <submittedName>
        <fullName evidence="2">Uncharacterized protein</fullName>
    </submittedName>
</protein>
<reference evidence="2 3" key="1">
    <citation type="submission" date="2018-06" db="EMBL/GenBank/DDBJ databases">
        <title>Genomic Encyclopedia of Type Strains, Phase III (KMG-III): the genomes of soil and plant-associated and newly described type strains.</title>
        <authorList>
            <person name="Whitman W."/>
        </authorList>
    </citation>
    <scope>NUCLEOTIDE SEQUENCE [LARGE SCALE GENOMIC DNA]</scope>
    <source>
        <strain evidence="2 3">CGMCC 4.7090</strain>
    </source>
</reference>
<evidence type="ECO:0000256" key="1">
    <source>
        <dbReference type="SAM" id="MobiDB-lite"/>
    </source>
</evidence>
<evidence type="ECO:0000313" key="3">
    <source>
        <dbReference type="Proteomes" id="UP000249341"/>
    </source>
</evidence>
<dbReference type="EMBL" id="QLMJ01000009">
    <property type="protein sequence ID" value="RAK35624.1"/>
    <property type="molecule type" value="Genomic_DNA"/>
</dbReference>
<gene>
    <name evidence="2" type="ORF">B0I29_10997</name>
</gene>
<proteinExistence type="predicted"/>
<organism evidence="2 3">
    <name type="scientific">Actinoplanes lutulentus</name>
    <dbReference type="NCBI Taxonomy" id="1287878"/>
    <lineage>
        <taxon>Bacteria</taxon>
        <taxon>Bacillati</taxon>
        <taxon>Actinomycetota</taxon>
        <taxon>Actinomycetes</taxon>
        <taxon>Micromonosporales</taxon>
        <taxon>Micromonosporaceae</taxon>
        <taxon>Actinoplanes</taxon>
    </lineage>
</organism>
<sequence length="769" mass="81930">MRVFESDEYLPDYGLLVLRDPDVAWERAPALPREHDSGVEPAGTFAGAGAGWIMCQASGNEPHRVRLELHDTPPKGSDGDGFGGGDVAELPYLACSGGLVLTWLTGGVGPADFDLGSGGDYRVRICSAPIEGGGFRWLLQFWPVSDIALPVWLRRSRPAVGPGNSGWITELGYELMELAGIVRATADRLDGLASAEQVDAWGREHLRPEGWLDQPVWPLPRTPLPTGHADLDKRNAAQHAEVAARLNGQQSRLDEIAAELGVPRVARKRDAFALLAAAGVLVAEAPGRYRVGEPARVDTVLALSAKQARMIRQQDARSRFGSVAEDVELVLRWSPRMPLSVTAGELAARLLMPEADLGGALRFAEESGLLWSEPVSDGGELRLWMGRRPEPEPQPGPTVGSRPAAAQARSGPTVGSRPAAAQPQPEPTVSPGPAAAQPQPEPTVSPWPAGSGGSGGNRRLRGSVRMGAMVRFTFNAPVGVDPFARRDRPEPPIGAPPKAGIFLADGTLVTGSDRVPTESARPEAAPWTRAMQTARGILVAGPGRMAELIAADGGMREIPGVRGTGLLLLSDGHRIAVADNGQLSIVDLFGGPTIAMPSPEERLIGLIGVHGETIYFGDGRGSTMCWTPGGAPRAAERAFQQIDPISGIGLIRSGQGVIVVRPGRPDVTVPVDLAARLAPGGERLWTVRTNPSALTLFAITPEVEPQVFWLPDGSYRAPIWEDAEHVLFGVEPWHFMREPTAGIRLSLRDGSVERLPTEGRMPAIIVEPR</sequence>
<dbReference type="OrthoDB" id="3500039at2"/>
<dbReference type="RefSeq" id="WP_111650646.1">
    <property type="nucleotide sequence ID" value="NZ_JACHWI010000006.1"/>
</dbReference>
<name>A0A327ZAA3_9ACTN</name>
<comment type="caution">
    <text evidence="2">The sequence shown here is derived from an EMBL/GenBank/DDBJ whole genome shotgun (WGS) entry which is preliminary data.</text>
</comment>
<dbReference type="AlphaFoldDB" id="A0A327ZAA3"/>
<evidence type="ECO:0000313" key="2">
    <source>
        <dbReference type="EMBL" id="RAK35624.1"/>
    </source>
</evidence>
<dbReference type="Proteomes" id="UP000249341">
    <property type="component" value="Unassembled WGS sequence"/>
</dbReference>